<dbReference type="Pfam" id="PF03235">
    <property type="entry name" value="GmrSD_N"/>
    <property type="match status" value="1"/>
</dbReference>
<gene>
    <name evidence="2" type="ORF">AB6D66_01275</name>
</gene>
<feature type="domain" description="GmrSD restriction endonucleases N-terminal" evidence="1">
    <location>
        <begin position="64"/>
        <end position="148"/>
    </location>
</feature>
<reference evidence="2 3" key="1">
    <citation type="journal article" date="2024" name="ISME J.">
        <title>Tailless and filamentous prophages are predominant in marine Vibrio.</title>
        <authorList>
            <person name="Steensen K."/>
            <person name="Seneca J."/>
            <person name="Bartlau N."/>
            <person name="Yu X.A."/>
            <person name="Hussain F.A."/>
            <person name="Polz M.F."/>
        </authorList>
    </citation>
    <scope>NUCLEOTIDE SEQUENCE [LARGE SCALE GENOMIC DNA]</scope>
    <source>
        <strain evidence="2 3">10N.239.312.F12</strain>
    </source>
</reference>
<organism evidence="2 3">
    <name type="scientific">Vibrio pomeroyi</name>
    <dbReference type="NCBI Taxonomy" id="198832"/>
    <lineage>
        <taxon>Bacteria</taxon>
        <taxon>Pseudomonadati</taxon>
        <taxon>Pseudomonadota</taxon>
        <taxon>Gammaproteobacteria</taxon>
        <taxon>Vibrionales</taxon>
        <taxon>Vibrionaceae</taxon>
        <taxon>Vibrio</taxon>
    </lineage>
</organism>
<proteinExistence type="predicted"/>
<comment type="caution">
    <text evidence="2">The sequence shown here is derived from an EMBL/GenBank/DDBJ whole genome shotgun (WGS) entry which is preliminary data.</text>
</comment>
<name>A0ABV4MRB0_9VIBR</name>
<evidence type="ECO:0000259" key="1">
    <source>
        <dbReference type="Pfam" id="PF03235"/>
    </source>
</evidence>
<dbReference type="RefSeq" id="WP_269336738.1">
    <property type="nucleotide sequence ID" value="NZ_JBFSSG010000001.1"/>
</dbReference>
<accession>A0ABV4MRB0</accession>
<evidence type="ECO:0000313" key="2">
    <source>
        <dbReference type="EMBL" id="MEZ8719679.1"/>
    </source>
</evidence>
<protein>
    <submittedName>
        <fullName evidence="2">DUF262 domain-containing protein</fullName>
    </submittedName>
</protein>
<keyword evidence="3" id="KW-1185">Reference proteome</keyword>
<dbReference type="EMBL" id="JBFSSG010000001">
    <property type="protein sequence ID" value="MEZ8719679.1"/>
    <property type="molecule type" value="Genomic_DNA"/>
</dbReference>
<evidence type="ECO:0000313" key="3">
    <source>
        <dbReference type="Proteomes" id="UP001570071"/>
    </source>
</evidence>
<dbReference type="InterPro" id="IPR004919">
    <property type="entry name" value="GmrSD_N"/>
</dbReference>
<sequence length="198" mass="23122">MDKQLVEIQGELLPKATGKVMPIKMYDGRSRATSIETIIDVNERYLARPEEQWQPKRMVLGHPLPDWQRPHEWTEEQSIKFIESAWLGLHIGTYVVNARDYDKEGNEIPFSGALLDGQQRLTAIELYLNNAFKVFGYYWSQLCRSEQRKFEWCSFTSEEVNIWDEQELRALSDRLAFGGTAHKEEYRALDGYVNEGVE</sequence>
<dbReference type="Proteomes" id="UP001570071">
    <property type="component" value="Unassembled WGS sequence"/>
</dbReference>